<accession>A0A8J4SPS5</accession>
<sequence length="135" mass="15845">MSIFRHVLLIYMLDLRFHCFRRKKKDPLLIISEVAIIDQVVIINVQKTLRPVSNQNANNNKSVLFFTLFHPDHCDVRITRCLLSLFRNLLPVRPLLIVPVHLYHIKFCKRLNVFIGNDFPIPFLTILTCISTFTS</sequence>
<organism evidence="1 2">
    <name type="scientific">Paragonimus heterotremus</name>
    <dbReference type="NCBI Taxonomy" id="100268"/>
    <lineage>
        <taxon>Eukaryota</taxon>
        <taxon>Metazoa</taxon>
        <taxon>Spiralia</taxon>
        <taxon>Lophotrochozoa</taxon>
        <taxon>Platyhelminthes</taxon>
        <taxon>Trematoda</taxon>
        <taxon>Digenea</taxon>
        <taxon>Plagiorchiida</taxon>
        <taxon>Troglotremata</taxon>
        <taxon>Troglotrematidae</taxon>
        <taxon>Paragonimus</taxon>
    </lineage>
</organism>
<dbReference type="AlphaFoldDB" id="A0A8J4SPS5"/>
<keyword evidence="2" id="KW-1185">Reference proteome</keyword>
<dbReference type="EMBL" id="LUCH01002477">
    <property type="protein sequence ID" value="KAF5401430.1"/>
    <property type="molecule type" value="Genomic_DNA"/>
</dbReference>
<protein>
    <submittedName>
        <fullName evidence="1">Uncharacterized protein</fullName>
    </submittedName>
</protein>
<comment type="caution">
    <text evidence="1">The sequence shown here is derived from an EMBL/GenBank/DDBJ whole genome shotgun (WGS) entry which is preliminary data.</text>
</comment>
<proteinExistence type="predicted"/>
<evidence type="ECO:0000313" key="2">
    <source>
        <dbReference type="Proteomes" id="UP000748531"/>
    </source>
</evidence>
<dbReference type="Proteomes" id="UP000748531">
    <property type="component" value="Unassembled WGS sequence"/>
</dbReference>
<name>A0A8J4SPS5_9TREM</name>
<evidence type="ECO:0000313" key="1">
    <source>
        <dbReference type="EMBL" id="KAF5401430.1"/>
    </source>
</evidence>
<gene>
    <name evidence="1" type="ORF">PHET_05011</name>
</gene>
<reference evidence="1" key="1">
    <citation type="submission" date="2019-05" db="EMBL/GenBank/DDBJ databases">
        <title>Annotation for the trematode Paragonimus heterotremus.</title>
        <authorList>
            <person name="Choi Y.-J."/>
        </authorList>
    </citation>
    <scope>NUCLEOTIDE SEQUENCE</scope>
    <source>
        <strain evidence="1">LC</strain>
    </source>
</reference>